<dbReference type="PIRSF" id="PIRSF031644">
    <property type="entry name" value="UCP031644"/>
    <property type="match status" value="1"/>
</dbReference>
<gene>
    <name evidence="2" type="ORF">JP09_002435</name>
</gene>
<dbReference type="OrthoDB" id="4772335at2"/>
<feature type="domain" description="GyrI-like small molecule binding" evidence="1">
    <location>
        <begin position="20"/>
        <end position="199"/>
    </location>
</feature>
<evidence type="ECO:0000313" key="2">
    <source>
        <dbReference type="EMBL" id="PPD58749.1"/>
    </source>
</evidence>
<dbReference type="InterPro" id="IPR011256">
    <property type="entry name" value="Reg_factor_effector_dom_sf"/>
</dbReference>
<reference evidence="2 3" key="1">
    <citation type="journal article" date="2017" name="ISME J.">
        <title>Grape pomace compost harbors organohalide-respiring Dehalogenimonas species with novel reductive dehalogenase genes.</title>
        <authorList>
            <person name="Yang Y."/>
            <person name="Higgins S.A."/>
            <person name="Yan J."/>
            <person name="Simsir B."/>
            <person name="Chourey K."/>
            <person name="Iyer R."/>
            <person name="Hettich R.L."/>
            <person name="Baldwin B."/>
            <person name="Ogles D.M."/>
            <person name="Loffler F.E."/>
        </authorList>
    </citation>
    <scope>NUCLEOTIDE SEQUENCE [LARGE SCALE GENOMIC DNA]</scope>
    <source>
        <strain evidence="2 3">GP</strain>
    </source>
</reference>
<dbReference type="EMBL" id="JQAN02000006">
    <property type="protein sequence ID" value="PPD58749.1"/>
    <property type="molecule type" value="Genomic_DNA"/>
</dbReference>
<evidence type="ECO:0000259" key="1">
    <source>
        <dbReference type="Pfam" id="PF06445"/>
    </source>
</evidence>
<evidence type="ECO:0000313" key="3">
    <source>
        <dbReference type="Proteomes" id="UP000235653"/>
    </source>
</evidence>
<dbReference type="Gene3D" id="3.20.80.10">
    <property type="entry name" value="Regulatory factor, effector binding domain"/>
    <property type="match status" value="1"/>
</dbReference>
<dbReference type="InterPro" id="IPR029442">
    <property type="entry name" value="GyrI-like"/>
</dbReference>
<organism evidence="2 3">
    <name type="scientific">Dehalogenimonas etheniformans</name>
    <dbReference type="NCBI Taxonomy" id="1536648"/>
    <lineage>
        <taxon>Bacteria</taxon>
        <taxon>Bacillati</taxon>
        <taxon>Chloroflexota</taxon>
        <taxon>Dehalococcoidia</taxon>
        <taxon>Dehalococcoidales</taxon>
        <taxon>Dehalococcoidaceae</taxon>
        <taxon>Dehalogenimonas</taxon>
    </lineage>
</organism>
<protein>
    <recommendedName>
        <fullName evidence="1">GyrI-like small molecule binding domain-containing protein</fullName>
    </recommendedName>
</protein>
<dbReference type="InterPro" id="IPR008319">
    <property type="entry name" value="GyrI-like_CCH_Lin2189-like"/>
</dbReference>
<keyword evidence="3" id="KW-1185">Reference proteome</keyword>
<proteinExistence type="predicted"/>
<dbReference type="AlphaFoldDB" id="A0A2P5P8Y0"/>
<sequence length="204" mass="23471">MEKIDLRKQLKHLYNPPVDNPVFVEVPDFNYLMIDGRGLPDGPDAIAAIEALYAVAYTIKFTIKKEKDIDFGVMPLESLWWSDDMNDFIHTNKANWQWIYLIMQPNFITSSMVEQAIREVSKKKNPAAIEKIRFAQLSEGKAAQIMHIGPYSAEGPNIEKIHSLIKGSGHKFDGAIQKHHEIYLSDPRRIPPEKWKTVIRQPFV</sequence>
<dbReference type="RefSeq" id="WP_102330233.1">
    <property type="nucleotide sequence ID" value="NZ_CP058566.2"/>
</dbReference>
<accession>A0A2P5P8Y0</accession>
<dbReference type="Proteomes" id="UP000235653">
    <property type="component" value="Unassembled WGS sequence"/>
</dbReference>
<dbReference type="SUPFAM" id="SSF55136">
    <property type="entry name" value="Probable bacterial effector-binding domain"/>
    <property type="match status" value="1"/>
</dbReference>
<name>A0A2P5P8Y0_9CHLR</name>
<comment type="caution">
    <text evidence="2">The sequence shown here is derived from an EMBL/GenBank/DDBJ whole genome shotgun (WGS) entry which is preliminary data.</text>
</comment>
<dbReference type="Pfam" id="PF06445">
    <property type="entry name" value="GyrI-like"/>
    <property type="match status" value="1"/>
</dbReference>